<dbReference type="Pfam" id="PF13545">
    <property type="entry name" value="HTH_Crp_2"/>
    <property type="match status" value="1"/>
</dbReference>
<dbReference type="Proteomes" id="UP000510822">
    <property type="component" value="Chromosome"/>
</dbReference>
<dbReference type="PANTHER" id="PTHR24567:SF26">
    <property type="entry name" value="REGULATORY PROTEIN YEIL"/>
    <property type="match status" value="1"/>
</dbReference>
<evidence type="ECO:0000256" key="1">
    <source>
        <dbReference type="ARBA" id="ARBA00023015"/>
    </source>
</evidence>
<evidence type="ECO:0000313" key="6">
    <source>
        <dbReference type="Proteomes" id="UP000510822"/>
    </source>
</evidence>
<evidence type="ECO:0000256" key="2">
    <source>
        <dbReference type="ARBA" id="ARBA00023125"/>
    </source>
</evidence>
<dbReference type="SMART" id="SM00100">
    <property type="entry name" value="cNMP"/>
    <property type="match status" value="1"/>
</dbReference>
<gene>
    <name evidence="5" type="ORF">HZU75_11375</name>
</gene>
<organism evidence="5 6">
    <name type="scientific">Chitinibacter fontanus</name>
    <dbReference type="NCBI Taxonomy" id="1737446"/>
    <lineage>
        <taxon>Bacteria</taxon>
        <taxon>Pseudomonadati</taxon>
        <taxon>Pseudomonadota</taxon>
        <taxon>Betaproteobacteria</taxon>
        <taxon>Neisseriales</taxon>
        <taxon>Chitinibacteraceae</taxon>
        <taxon>Chitinibacter</taxon>
    </lineage>
</organism>
<evidence type="ECO:0000256" key="3">
    <source>
        <dbReference type="ARBA" id="ARBA00023163"/>
    </source>
</evidence>
<dbReference type="GO" id="GO:0003677">
    <property type="term" value="F:DNA binding"/>
    <property type="evidence" value="ECO:0007669"/>
    <property type="project" value="UniProtKB-KW"/>
</dbReference>
<dbReference type="InterPro" id="IPR000595">
    <property type="entry name" value="cNMP-bd_dom"/>
</dbReference>
<dbReference type="PANTHER" id="PTHR24567">
    <property type="entry name" value="CRP FAMILY TRANSCRIPTIONAL REGULATORY PROTEIN"/>
    <property type="match status" value="1"/>
</dbReference>
<proteinExistence type="predicted"/>
<dbReference type="InterPro" id="IPR012318">
    <property type="entry name" value="HTH_CRP"/>
</dbReference>
<dbReference type="GO" id="GO:0005829">
    <property type="term" value="C:cytosol"/>
    <property type="evidence" value="ECO:0007669"/>
    <property type="project" value="TreeGrafter"/>
</dbReference>
<dbReference type="Gene3D" id="1.10.10.10">
    <property type="entry name" value="Winged helix-like DNA-binding domain superfamily/Winged helix DNA-binding domain"/>
    <property type="match status" value="1"/>
</dbReference>
<keyword evidence="3" id="KW-0804">Transcription</keyword>
<dbReference type="InterPro" id="IPR014710">
    <property type="entry name" value="RmlC-like_jellyroll"/>
</dbReference>
<reference evidence="5 6" key="1">
    <citation type="journal article" date="2016" name="Int. J. Syst. Evol. Microbiol.">
        <title>Chitinibacter fontanus sp. nov., isolated from a spring.</title>
        <authorList>
            <person name="Sheu S.Y."/>
            <person name="Li Y.S."/>
            <person name="Young C.C."/>
            <person name="Chen W.M."/>
        </authorList>
    </citation>
    <scope>NUCLEOTIDE SEQUENCE [LARGE SCALE GENOMIC DNA]</scope>
    <source>
        <strain evidence="5 6">STM-7</strain>
    </source>
</reference>
<dbReference type="InterPro" id="IPR036388">
    <property type="entry name" value="WH-like_DNA-bd_sf"/>
</dbReference>
<dbReference type="SUPFAM" id="SSF46785">
    <property type="entry name" value="Winged helix' DNA-binding domain"/>
    <property type="match status" value="1"/>
</dbReference>
<dbReference type="SUPFAM" id="SSF51206">
    <property type="entry name" value="cAMP-binding domain-like"/>
    <property type="match status" value="1"/>
</dbReference>
<sequence length="219" mass="24451">MGAEAVLAKVELFASLPHEDLLQLETVATRRHFAKGMLIFNEGEPVDHLLVLLEGRMRIFHNNDAGREFVYGVADAGVCFGELALFADEVRTVSAEAEEDCVFMALSRANFLQLLSQHPQLKDHMLITATNLIRHLTKTVSDLALKDVYGRIRKVFEALAVPTEEGGLIEDQLTQQDLADRVGASREMIAKVMKELVAGGYVQTGRRRILILKKLPEHF</sequence>
<dbReference type="InterPro" id="IPR050397">
    <property type="entry name" value="Env_Response_Regulators"/>
</dbReference>
<dbReference type="EMBL" id="CP058952">
    <property type="protein sequence ID" value="QLI82077.1"/>
    <property type="molecule type" value="Genomic_DNA"/>
</dbReference>
<dbReference type="SMART" id="SM00419">
    <property type="entry name" value="HTH_CRP"/>
    <property type="match status" value="1"/>
</dbReference>
<name>A0A7D5VA64_9NEIS</name>
<dbReference type="InterPro" id="IPR036390">
    <property type="entry name" value="WH_DNA-bd_sf"/>
</dbReference>
<evidence type="ECO:0000313" key="5">
    <source>
        <dbReference type="EMBL" id="QLI82077.1"/>
    </source>
</evidence>
<keyword evidence="2" id="KW-0238">DNA-binding</keyword>
<dbReference type="RefSeq" id="WP_180306164.1">
    <property type="nucleotide sequence ID" value="NZ_CP058952.1"/>
</dbReference>
<keyword evidence="1" id="KW-0805">Transcription regulation</keyword>
<accession>A0A7D5VA64</accession>
<feature type="domain" description="Cyclic nucleotide-binding" evidence="4">
    <location>
        <begin position="12"/>
        <end position="115"/>
    </location>
</feature>
<evidence type="ECO:0000259" key="4">
    <source>
        <dbReference type="PROSITE" id="PS50042"/>
    </source>
</evidence>
<dbReference type="Pfam" id="PF00027">
    <property type="entry name" value="cNMP_binding"/>
    <property type="match status" value="1"/>
</dbReference>
<dbReference type="AlphaFoldDB" id="A0A7D5VA64"/>
<dbReference type="InterPro" id="IPR018490">
    <property type="entry name" value="cNMP-bd_dom_sf"/>
</dbReference>
<protein>
    <submittedName>
        <fullName evidence="5">Crp/Fnr family transcriptional regulator</fullName>
    </submittedName>
</protein>
<dbReference type="KEGG" id="cfon:HZU75_11375"/>
<keyword evidence="6" id="KW-1185">Reference proteome</keyword>
<dbReference type="Gene3D" id="2.60.120.10">
    <property type="entry name" value="Jelly Rolls"/>
    <property type="match status" value="1"/>
</dbReference>
<dbReference type="PROSITE" id="PS50042">
    <property type="entry name" value="CNMP_BINDING_3"/>
    <property type="match status" value="1"/>
</dbReference>
<dbReference type="CDD" id="cd00038">
    <property type="entry name" value="CAP_ED"/>
    <property type="match status" value="1"/>
</dbReference>
<dbReference type="GO" id="GO:0003700">
    <property type="term" value="F:DNA-binding transcription factor activity"/>
    <property type="evidence" value="ECO:0007669"/>
    <property type="project" value="TreeGrafter"/>
</dbReference>